<dbReference type="PANTHER" id="PTHR30349:SF41">
    <property type="entry name" value="INTEGRASE_RECOMBINASE PROTEIN MJ0367-RELATED"/>
    <property type="match status" value="1"/>
</dbReference>
<evidence type="ECO:0000313" key="6">
    <source>
        <dbReference type="EMBL" id="SHF76867.1"/>
    </source>
</evidence>
<dbReference type="PANTHER" id="PTHR30349">
    <property type="entry name" value="PHAGE INTEGRASE-RELATED"/>
    <property type="match status" value="1"/>
</dbReference>
<dbReference type="STRING" id="634436.SAMN05216361_0338"/>
<dbReference type="InterPro" id="IPR013762">
    <property type="entry name" value="Integrase-like_cat_sf"/>
</dbReference>
<sequence length="452" mass="52780">MAKQIARHDINDTLYIFKQDNSERWYARFVLFNTWYCKSTKKKDKDEAIAMAHRIFLDHEIRIETNTLVQSKRFRYVAERVIEKLERELNVTSPEKPKERIPETLIDFIESQEGNKNTEKKFRHDYSLALRKYHIPYFDRTYVTSIDQDAIKQFDLWREKQFGRTPASSTLKTHNAALNLVFKEAIEHKWMIPIQVPVLSSKGKSGTRRAAFSEEEYDAVIDGIYESERNAHTEKTRQIRELLYDYCEIAVNTGIRPGTEMESITWGDIELKAQGSKAQFFINVRKGKTTKHTGTRKIVCKKDVIGAISRLRERFPHRTPSQKLFRLANGETTPQLGKAFEKVLQNNNLKTHSDVPRTLYSLRHTYITWQLLAGTSMDVIAKQCGTSVAMIEQHYSHVRPEMFADELSGVTFDKTKPKPVSNKTLERRAKSAERDEKRFKEWAAEYKKRGCI</sequence>
<dbReference type="SUPFAM" id="SSF56349">
    <property type="entry name" value="DNA breaking-rejoining enzymes"/>
    <property type="match status" value="1"/>
</dbReference>
<dbReference type="InterPro" id="IPR002104">
    <property type="entry name" value="Integrase_catalytic"/>
</dbReference>
<evidence type="ECO:0000259" key="5">
    <source>
        <dbReference type="PROSITE" id="PS51898"/>
    </source>
</evidence>
<protein>
    <submittedName>
        <fullName evidence="6">Phage integrase family protein</fullName>
    </submittedName>
</protein>
<feature type="domain" description="Tyr recombinase" evidence="5">
    <location>
        <begin position="207"/>
        <end position="408"/>
    </location>
</feature>
<evidence type="ECO:0000256" key="2">
    <source>
        <dbReference type="ARBA" id="ARBA00022908"/>
    </source>
</evidence>
<gene>
    <name evidence="6" type="ORF">SAMN05216361_0338</name>
</gene>
<comment type="similarity">
    <text evidence="1">Belongs to the 'phage' integrase family.</text>
</comment>
<dbReference type="OrthoDB" id="102994at2"/>
<dbReference type="GO" id="GO:0006310">
    <property type="term" value="P:DNA recombination"/>
    <property type="evidence" value="ECO:0007669"/>
    <property type="project" value="UniProtKB-KW"/>
</dbReference>
<keyword evidence="2" id="KW-0229">DNA integration</keyword>
<dbReference type="GO" id="GO:0015074">
    <property type="term" value="P:DNA integration"/>
    <property type="evidence" value="ECO:0007669"/>
    <property type="project" value="UniProtKB-KW"/>
</dbReference>
<evidence type="ECO:0000256" key="1">
    <source>
        <dbReference type="ARBA" id="ARBA00008857"/>
    </source>
</evidence>
<evidence type="ECO:0000313" key="7">
    <source>
        <dbReference type="Proteomes" id="UP000184520"/>
    </source>
</evidence>
<keyword evidence="7" id="KW-1185">Reference proteome</keyword>
<dbReference type="EMBL" id="FQWD01000001">
    <property type="protein sequence ID" value="SHF76867.1"/>
    <property type="molecule type" value="Genomic_DNA"/>
</dbReference>
<keyword evidence="3" id="KW-0238">DNA-binding</keyword>
<dbReference type="Proteomes" id="UP000184520">
    <property type="component" value="Unassembled WGS sequence"/>
</dbReference>
<dbReference type="AlphaFoldDB" id="A0A1M5ECE1"/>
<keyword evidence="4" id="KW-0233">DNA recombination</keyword>
<reference evidence="7" key="1">
    <citation type="submission" date="2016-11" db="EMBL/GenBank/DDBJ databases">
        <authorList>
            <person name="Varghese N."/>
            <person name="Submissions S."/>
        </authorList>
    </citation>
    <scope>NUCLEOTIDE SEQUENCE [LARGE SCALE GENOMIC DNA]</scope>
    <source>
        <strain evidence="7">CGMCC 1.8995</strain>
    </source>
</reference>
<organism evidence="6 7">
    <name type="scientific">Marisediminitalea aggregata</name>
    <dbReference type="NCBI Taxonomy" id="634436"/>
    <lineage>
        <taxon>Bacteria</taxon>
        <taxon>Pseudomonadati</taxon>
        <taxon>Pseudomonadota</taxon>
        <taxon>Gammaproteobacteria</taxon>
        <taxon>Alteromonadales</taxon>
        <taxon>Alteromonadaceae</taxon>
        <taxon>Marisediminitalea</taxon>
    </lineage>
</organism>
<evidence type="ECO:0000256" key="3">
    <source>
        <dbReference type="ARBA" id="ARBA00023125"/>
    </source>
</evidence>
<evidence type="ECO:0000256" key="4">
    <source>
        <dbReference type="ARBA" id="ARBA00023172"/>
    </source>
</evidence>
<proteinExistence type="inferred from homology"/>
<dbReference type="InterPro" id="IPR011010">
    <property type="entry name" value="DNA_brk_join_enz"/>
</dbReference>
<dbReference type="PROSITE" id="PS51898">
    <property type="entry name" value="TYR_RECOMBINASE"/>
    <property type="match status" value="1"/>
</dbReference>
<dbReference type="InterPro" id="IPR050090">
    <property type="entry name" value="Tyrosine_recombinase_XerCD"/>
</dbReference>
<accession>A0A1M5ECE1</accession>
<dbReference type="GO" id="GO:0003677">
    <property type="term" value="F:DNA binding"/>
    <property type="evidence" value="ECO:0007669"/>
    <property type="project" value="UniProtKB-KW"/>
</dbReference>
<name>A0A1M5ECE1_9ALTE</name>
<dbReference type="RefSeq" id="WP_073316893.1">
    <property type="nucleotide sequence ID" value="NZ_FQWD01000001.1"/>
</dbReference>
<dbReference type="Gene3D" id="1.10.443.10">
    <property type="entry name" value="Intergrase catalytic core"/>
    <property type="match status" value="1"/>
</dbReference>